<comment type="caution">
    <text evidence="2">The sequence shown here is derived from an EMBL/GenBank/DDBJ whole genome shotgun (WGS) entry which is preliminary data.</text>
</comment>
<proteinExistence type="predicted"/>
<organism evidence="2 3">
    <name type="scientific">Parasponia andersonii</name>
    <name type="common">Sponia andersonii</name>
    <dbReference type="NCBI Taxonomy" id="3476"/>
    <lineage>
        <taxon>Eukaryota</taxon>
        <taxon>Viridiplantae</taxon>
        <taxon>Streptophyta</taxon>
        <taxon>Embryophyta</taxon>
        <taxon>Tracheophyta</taxon>
        <taxon>Spermatophyta</taxon>
        <taxon>Magnoliopsida</taxon>
        <taxon>eudicotyledons</taxon>
        <taxon>Gunneridae</taxon>
        <taxon>Pentapetalae</taxon>
        <taxon>rosids</taxon>
        <taxon>fabids</taxon>
        <taxon>Rosales</taxon>
        <taxon>Cannabaceae</taxon>
        <taxon>Parasponia</taxon>
    </lineage>
</organism>
<accession>A0A2P5CB75</accession>
<feature type="non-terminal residue" evidence="2">
    <location>
        <position position="1"/>
    </location>
</feature>
<reference evidence="3" key="1">
    <citation type="submission" date="2016-06" db="EMBL/GenBank/DDBJ databases">
        <title>Parallel loss of symbiosis genes in relatives of nitrogen-fixing non-legume Parasponia.</title>
        <authorList>
            <person name="Van Velzen R."/>
            <person name="Holmer R."/>
            <person name="Bu F."/>
            <person name="Rutten L."/>
            <person name="Van Zeijl A."/>
            <person name="Liu W."/>
            <person name="Santuari L."/>
            <person name="Cao Q."/>
            <person name="Sharma T."/>
            <person name="Shen D."/>
            <person name="Roswanjaya Y."/>
            <person name="Wardhani T."/>
            <person name="Kalhor M.S."/>
            <person name="Jansen J."/>
            <person name="Van den Hoogen J."/>
            <person name="Gungor B."/>
            <person name="Hartog M."/>
            <person name="Hontelez J."/>
            <person name="Verver J."/>
            <person name="Yang W.-C."/>
            <person name="Schijlen E."/>
            <person name="Repin R."/>
            <person name="Schilthuizen M."/>
            <person name="Schranz E."/>
            <person name="Heidstra R."/>
            <person name="Miyata K."/>
            <person name="Fedorova E."/>
            <person name="Kohlen W."/>
            <person name="Bisseling T."/>
            <person name="Smit S."/>
            <person name="Geurts R."/>
        </authorList>
    </citation>
    <scope>NUCLEOTIDE SEQUENCE [LARGE SCALE GENOMIC DNA]</scope>
    <source>
        <strain evidence="3">cv. WU1-14</strain>
    </source>
</reference>
<gene>
    <name evidence="2" type="ORF">PanWU01x14_167010</name>
</gene>
<evidence type="ECO:0000256" key="1">
    <source>
        <dbReference type="SAM" id="MobiDB-lite"/>
    </source>
</evidence>
<feature type="compositionally biased region" description="Polar residues" evidence="1">
    <location>
        <begin position="17"/>
        <end position="26"/>
    </location>
</feature>
<name>A0A2P5CB75_PARAD</name>
<evidence type="ECO:0000313" key="2">
    <source>
        <dbReference type="EMBL" id="PON58309.1"/>
    </source>
</evidence>
<protein>
    <submittedName>
        <fullName evidence="2">Uncharacterized protein</fullName>
    </submittedName>
</protein>
<dbReference type="Proteomes" id="UP000237105">
    <property type="component" value="Unassembled WGS sequence"/>
</dbReference>
<evidence type="ECO:0000313" key="3">
    <source>
        <dbReference type="Proteomes" id="UP000237105"/>
    </source>
</evidence>
<feature type="compositionally biased region" description="Basic residues" evidence="1">
    <location>
        <begin position="84"/>
        <end position="99"/>
    </location>
</feature>
<dbReference type="AlphaFoldDB" id="A0A2P5CB75"/>
<keyword evidence="3" id="KW-1185">Reference proteome</keyword>
<feature type="compositionally biased region" description="Basic and acidic residues" evidence="1">
    <location>
        <begin position="32"/>
        <end position="42"/>
    </location>
</feature>
<feature type="compositionally biased region" description="Low complexity" evidence="1">
    <location>
        <begin position="73"/>
        <end position="83"/>
    </location>
</feature>
<dbReference type="EMBL" id="JXTB01000150">
    <property type="protein sequence ID" value="PON58309.1"/>
    <property type="molecule type" value="Genomic_DNA"/>
</dbReference>
<feature type="region of interest" description="Disordered" evidence="1">
    <location>
        <begin position="1"/>
        <end position="107"/>
    </location>
</feature>
<sequence length="130" mass="14067">TTLFLTQALGSDKPNASFDNSLSTPANAKVLVNEEDKNHTTDSIKPIINSDIPDQSVPISTPAKTKKSQVGGAKLKSSSSPKPTLKKKKASAKEKRKAKVQTPRTIAPSSPEIKTLLKKAYNFAFYIENL</sequence>